<evidence type="ECO:0000313" key="4">
    <source>
        <dbReference type="Proteomes" id="UP001150925"/>
    </source>
</evidence>
<keyword evidence="4" id="KW-1185">Reference proteome</keyword>
<evidence type="ECO:0000313" key="3">
    <source>
        <dbReference type="EMBL" id="KAJ1950506.1"/>
    </source>
</evidence>
<reference evidence="3" key="1">
    <citation type="submission" date="2022-07" db="EMBL/GenBank/DDBJ databases">
        <title>Phylogenomic reconstructions and comparative analyses of Kickxellomycotina fungi.</title>
        <authorList>
            <person name="Reynolds N.K."/>
            <person name="Stajich J.E."/>
            <person name="Barry K."/>
            <person name="Grigoriev I.V."/>
            <person name="Crous P."/>
            <person name="Smith M.E."/>
        </authorList>
    </citation>
    <scope>NUCLEOTIDE SEQUENCE</scope>
    <source>
        <strain evidence="3">RSA 1196</strain>
    </source>
</reference>
<feature type="compositionally biased region" description="Polar residues" evidence="2">
    <location>
        <begin position="176"/>
        <end position="185"/>
    </location>
</feature>
<gene>
    <name evidence="3" type="ORF">IWQ62_006558</name>
</gene>
<feature type="region of interest" description="Disordered" evidence="2">
    <location>
        <begin position="1"/>
        <end position="53"/>
    </location>
</feature>
<feature type="compositionally biased region" description="Polar residues" evidence="2">
    <location>
        <begin position="39"/>
        <end position="53"/>
    </location>
</feature>
<feature type="compositionally biased region" description="Low complexity" evidence="2">
    <location>
        <begin position="113"/>
        <end position="125"/>
    </location>
</feature>
<feature type="region of interest" description="Disordered" evidence="2">
    <location>
        <begin position="242"/>
        <end position="263"/>
    </location>
</feature>
<accession>A0A9W8AP34</accession>
<name>A0A9W8AP34_9FUNG</name>
<comment type="caution">
    <text evidence="3">The sequence shown here is derived from an EMBL/GenBank/DDBJ whole genome shotgun (WGS) entry which is preliminary data.</text>
</comment>
<dbReference type="AlphaFoldDB" id="A0A9W8AP34"/>
<protein>
    <submittedName>
        <fullName evidence="3">Uncharacterized protein</fullName>
    </submittedName>
</protein>
<dbReference type="EMBL" id="JANBPY010003718">
    <property type="protein sequence ID" value="KAJ1950506.1"/>
    <property type="molecule type" value="Genomic_DNA"/>
</dbReference>
<organism evidence="3 4">
    <name type="scientific">Dispira parvispora</name>
    <dbReference type="NCBI Taxonomy" id="1520584"/>
    <lineage>
        <taxon>Eukaryota</taxon>
        <taxon>Fungi</taxon>
        <taxon>Fungi incertae sedis</taxon>
        <taxon>Zoopagomycota</taxon>
        <taxon>Kickxellomycotina</taxon>
        <taxon>Dimargaritomycetes</taxon>
        <taxon>Dimargaritales</taxon>
        <taxon>Dimargaritaceae</taxon>
        <taxon>Dispira</taxon>
    </lineage>
</organism>
<feature type="non-terminal residue" evidence="3">
    <location>
        <position position="324"/>
    </location>
</feature>
<sequence length="324" mass="35156">MSPPHFTARVSLAGSSSSSSHSVHQREVATPMQRPRGFSSPSGHASDSNSLRSALTHWSESDIWASLASTNHPNLSLASVSGHEAAESNLESPVVSELWAAPIPPPPENEVGAVQDSLSSPSSSVDRARQSCASPTLQSDRQERGLPVDIINRHALPVENMPIPALYEPHAVECNPNGNSAAQNSRSEEPLSPSPSPVTHPKTTIEEWQWHHIRNHTAKSARNETSQDPARITAPLARLNVRHHRASSQSATKLPTRDHTTRRTVDTLRTPSGVDHTVSLGDAQQRIAELTNQVLTLELELATLKAQKAQEALRCERQLSTFLA</sequence>
<evidence type="ECO:0000256" key="2">
    <source>
        <dbReference type="SAM" id="MobiDB-lite"/>
    </source>
</evidence>
<feature type="coiled-coil region" evidence="1">
    <location>
        <begin position="280"/>
        <end position="312"/>
    </location>
</feature>
<keyword evidence="1" id="KW-0175">Coiled coil</keyword>
<feature type="region of interest" description="Disordered" evidence="2">
    <location>
        <begin position="172"/>
        <end position="201"/>
    </location>
</feature>
<feature type="region of interest" description="Disordered" evidence="2">
    <location>
        <begin position="100"/>
        <end position="146"/>
    </location>
</feature>
<dbReference type="Proteomes" id="UP001150925">
    <property type="component" value="Unassembled WGS sequence"/>
</dbReference>
<proteinExistence type="predicted"/>
<evidence type="ECO:0000256" key="1">
    <source>
        <dbReference type="SAM" id="Coils"/>
    </source>
</evidence>